<reference evidence="1" key="1">
    <citation type="submission" date="2023-10" db="EMBL/GenBank/DDBJ databases">
        <authorList>
            <person name="Chen Y."/>
            <person name="Shah S."/>
            <person name="Dougan E. K."/>
            <person name="Thang M."/>
            <person name="Chan C."/>
        </authorList>
    </citation>
    <scope>NUCLEOTIDE SEQUENCE [LARGE SCALE GENOMIC DNA]</scope>
</reference>
<proteinExistence type="predicted"/>
<evidence type="ECO:0008006" key="3">
    <source>
        <dbReference type="Google" id="ProtNLM"/>
    </source>
</evidence>
<dbReference type="EMBL" id="CAUYUJ010009741">
    <property type="protein sequence ID" value="CAK0827557.1"/>
    <property type="molecule type" value="Genomic_DNA"/>
</dbReference>
<accession>A0ABN9S6S1</accession>
<dbReference type="Gene3D" id="3.90.1410.10">
    <property type="entry name" value="set domain protein methyltransferase, domain 1"/>
    <property type="match status" value="1"/>
</dbReference>
<dbReference type="InterPro" id="IPR046341">
    <property type="entry name" value="SET_dom_sf"/>
</dbReference>
<dbReference type="SUPFAM" id="SSF82199">
    <property type="entry name" value="SET domain"/>
    <property type="match status" value="1"/>
</dbReference>
<comment type="caution">
    <text evidence="1">The sequence shown here is derived from an EMBL/GenBank/DDBJ whole genome shotgun (WGS) entry which is preliminary data.</text>
</comment>
<feature type="non-terminal residue" evidence="1">
    <location>
        <position position="1"/>
    </location>
</feature>
<feature type="non-terminal residue" evidence="1">
    <location>
        <position position="115"/>
    </location>
</feature>
<dbReference type="Proteomes" id="UP001189429">
    <property type="component" value="Unassembled WGS sequence"/>
</dbReference>
<evidence type="ECO:0000313" key="1">
    <source>
        <dbReference type="EMBL" id="CAK0827557.1"/>
    </source>
</evidence>
<name>A0ABN9S6S1_9DINO</name>
<gene>
    <name evidence="1" type="ORF">PCOR1329_LOCUS27063</name>
</gene>
<organism evidence="1 2">
    <name type="scientific">Prorocentrum cordatum</name>
    <dbReference type="NCBI Taxonomy" id="2364126"/>
    <lineage>
        <taxon>Eukaryota</taxon>
        <taxon>Sar</taxon>
        <taxon>Alveolata</taxon>
        <taxon>Dinophyceae</taxon>
        <taxon>Prorocentrales</taxon>
        <taxon>Prorocentraceae</taxon>
        <taxon>Prorocentrum</taxon>
    </lineage>
</organism>
<evidence type="ECO:0000313" key="2">
    <source>
        <dbReference type="Proteomes" id="UP001189429"/>
    </source>
</evidence>
<keyword evidence="2" id="KW-1185">Reference proteome</keyword>
<sequence>LAHPLAAEDEALAELRGTSLDGDGVADEAAGGRLELWRGERQARRLFEGRVLPLLRGLGAGWWPDTSFRLFQRAAGAVLSRGFCIGGRGPFLVPFADMLNHAPPGDGHTRLEGDP</sequence>
<protein>
    <recommendedName>
        <fullName evidence="3">SET domain-containing protein</fullName>
    </recommendedName>
</protein>